<dbReference type="AlphaFoldDB" id="A0A563UF34"/>
<dbReference type="InterPro" id="IPR036291">
    <property type="entry name" value="NAD(P)-bd_dom_sf"/>
</dbReference>
<keyword evidence="2" id="KW-1185">Reference proteome</keyword>
<dbReference type="SUPFAM" id="SSF51735">
    <property type="entry name" value="NAD(P)-binding Rossmann-fold domains"/>
    <property type="match status" value="1"/>
</dbReference>
<dbReference type="Proteomes" id="UP000320042">
    <property type="component" value="Unassembled WGS sequence"/>
</dbReference>
<proteinExistence type="predicted"/>
<dbReference type="PANTHER" id="PTHR14097:SF8">
    <property type="entry name" value="NAD(P)-BINDING DOMAIN-CONTAINING PROTEIN"/>
    <property type="match status" value="1"/>
</dbReference>
<gene>
    <name evidence="1" type="ORF">FPZ43_08680</name>
</gene>
<dbReference type="PANTHER" id="PTHR14097">
    <property type="entry name" value="OXIDOREDUCTASE HTATIP2"/>
    <property type="match status" value="1"/>
</dbReference>
<reference evidence="1 2" key="1">
    <citation type="submission" date="2019-07" db="EMBL/GenBank/DDBJ databases">
        <authorList>
            <person name="Kim J."/>
        </authorList>
    </citation>
    <scope>NUCLEOTIDE SEQUENCE [LARGE SCALE GENOMIC DNA]</scope>
    <source>
        <strain evidence="2">dk17</strain>
    </source>
</reference>
<sequence>MKVIITGVTGLVGEGVLMTCLQHPEIEEVLIVGRKHYEIDHPKIKEILVPGFFDIGGIAEQMKGYNACFFCAGISSAGMSEADYYHITYELTMHFAKTLLMVNPGATFCFISGAHTDSTEKGRFMWARVKGKTENALARLPFKQTYMFRPGLMKPTAGQRNIRGYYKAIAFLYPLLKYIFPAITLQELGLSMVNAVAKGYPKHILEIADIKKLAAS</sequence>
<accession>A0A563UF34</accession>
<dbReference type="RefSeq" id="WP_146381472.1">
    <property type="nucleotide sequence ID" value="NZ_VOEJ01000003.1"/>
</dbReference>
<dbReference type="Gene3D" id="3.40.50.720">
    <property type="entry name" value="NAD(P)-binding Rossmann-like Domain"/>
    <property type="match status" value="1"/>
</dbReference>
<protein>
    <submittedName>
        <fullName evidence="1">Epimerase</fullName>
    </submittedName>
</protein>
<name>A0A563UF34_9SPHI</name>
<comment type="caution">
    <text evidence="1">The sequence shown here is derived from an EMBL/GenBank/DDBJ whole genome shotgun (WGS) entry which is preliminary data.</text>
</comment>
<evidence type="ECO:0000313" key="2">
    <source>
        <dbReference type="Proteomes" id="UP000320042"/>
    </source>
</evidence>
<dbReference type="EMBL" id="VOEJ01000003">
    <property type="protein sequence ID" value="TWR29916.1"/>
    <property type="molecule type" value="Genomic_DNA"/>
</dbReference>
<evidence type="ECO:0000313" key="1">
    <source>
        <dbReference type="EMBL" id="TWR29916.1"/>
    </source>
</evidence>
<dbReference type="OrthoDB" id="9798632at2"/>
<organism evidence="1 2">
    <name type="scientific">Mucilaginibacter pallidiroseus</name>
    <dbReference type="NCBI Taxonomy" id="2599295"/>
    <lineage>
        <taxon>Bacteria</taxon>
        <taxon>Pseudomonadati</taxon>
        <taxon>Bacteroidota</taxon>
        <taxon>Sphingobacteriia</taxon>
        <taxon>Sphingobacteriales</taxon>
        <taxon>Sphingobacteriaceae</taxon>
        <taxon>Mucilaginibacter</taxon>
    </lineage>
</organism>